<comment type="caution">
    <text evidence="9">The sequence shown here is derived from an EMBL/GenBank/DDBJ whole genome shotgun (WGS) entry which is preliminary data.</text>
</comment>
<accession>A0A3N4V455</accession>
<dbReference type="GO" id="GO:0000156">
    <property type="term" value="F:phosphorelay response regulator activity"/>
    <property type="evidence" value="ECO:0007669"/>
    <property type="project" value="TreeGrafter"/>
</dbReference>
<dbReference type="GO" id="GO:0000976">
    <property type="term" value="F:transcription cis-regulatory region binding"/>
    <property type="evidence" value="ECO:0007669"/>
    <property type="project" value="TreeGrafter"/>
</dbReference>
<dbReference type="RefSeq" id="WP_124222469.1">
    <property type="nucleotide sequence ID" value="NZ_RKQL01000003.1"/>
</dbReference>
<dbReference type="PANTHER" id="PTHR48111:SF1">
    <property type="entry name" value="TWO-COMPONENT RESPONSE REGULATOR ORR33"/>
    <property type="match status" value="1"/>
</dbReference>
<dbReference type="AlphaFoldDB" id="A0A3N4V455"/>
<dbReference type="InterPro" id="IPR011006">
    <property type="entry name" value="CheY-like_superfamily"/>
</dbReference>
<dbReference type="EMBL" id="RKQL01000003">
    <property type="protein sequence ID" value="RPE67744.1"/>
    <property type="molecule type" value="Genomic_DNA"/>
</dbReference>
<keyword evidence="2" id="KW-0902">Two-component regulatory system</keyword>
<evidence type="ECO:0000256" key="6">
    <source>
        <dbReference type="PROSITE-ProRule" id="PRU00169"/>
    </source>
</evidence>
<keyword evidence="1 6" id="KW-0597">Phosphoprotein</keyword>
<keyword evidence="4 9" id="KW-0238">DNA-binding</keyword>
<dbReference type="SUPFAM" id="SSF55073">
    <property type="entry name" value="Nucleotide cyclase"/>
    <property type="match status" value="1"/>
</dbReference>
<dbReference type="GO" id="GO:0005829">
    <property type="term" value="C:cytosol"/>
    <property type="evidence" value="ECO:0007669"/>
    <property type="project" value="TreeGrafter"/>
</dbReference>
<evidence type="ECO:0000256" key="3">
    <source>
        <dbReference type="ARBA" id="ARBA00023015"/>
    </source>
</evidence>
<dbReference type="GO" id="GO:0006355">
    <property type="term" value="P:regulation of DNA-templated transcription"/>
    <property type="evidence" value="ECO:0007669"/>
    <property type="project" value="TreeGrafter"/>
</dbReference>
<dbReference type="InterPro" id="IPR029787">
    <property type="entry name" value="Nucleotide_cyclase"/>
</dbReference>
<gene>
    <name evidence="9" type="ORF">EDC62_1628</name>
</gene>
<dbReference type="SUPFAM" id="SSF52172">
    <property type="entry name" value="CheY-like"/>
    <property type="match status" value="1"/>
</dbReference>
<dbReference type="PROSITE" id="PS50125">
    <property type="entry name" value="GUANYLATE_CYCLASE_2"/>
    <property type="match status" value="1"/>
</dbReference>
<dbReference type="Gene3D" id="3.40.50.2300">
    <property type="match status" value="1"/>
</dbReference>
<dbReference type="Proteomes" id="UP000272193">
    <property type="component" value="Unassembled WGS sequence"/>
</dbReference>
<name>A0A3N4V455_9BURK</name>
<keyword evidence="5" id="KW-0804">Transcription</keyword>
<evidence type="ECO:0000259" key="7">
    <source>
        <dbReference type="PROSITE" id="PS50110"/>
    </source>
</evidence>
<dbReference type="CDD" id="cd22249">
    <property type="entry name" value="UDM1_RNF168_RNF169-like"/>
    <property type="match status" value="1"/>
</dbReference>
<feature type="modified residue" description="4-aspartylphosphate" evidence="6">
    <location>
        <position position="52"/>
    </location>
</feature>
<sequence length="373" mass="40115">MASIVVIEDDAGTLMLVRSVLSKEGHEVATASDGAEGLALIQAVKPDLVVSDVHMPGLNGFEMLALLRSQAEFTALPVILLTSLQERAHMRIGMTTGADDYITKPFRPGELREAVLAQLRRREKQAEMQKLATEAAVRVAVEERTHNLSRLYEQRLAKALSERWPAPGQAADDEHLSDATVLFVDIPVFPELAQALTPDELTGLVKRFYGSAGDTVYLFGARSMQFVGEGLLAIFADTSDTESVSHSLRAARAALGLASAAHAMTQHLQTLGSGRRALPAFTVAMALHHGPVTLARLKDPLHDAVGQLLPMGETTVTAMQLQRQAQALGWPIAASLSTVRHIAGAVRTGRRGLVRLPGRPAPFDAVELVALTR</sequence>
<dbReference type="InterPro" id="IPR001789">
    <property type="entry name" value="Sig_transdc_resp-reg_receiver"/>
</dbReference>
<evidence type="ECO:0000256" key="5">
    <source>
        <dbReference type="ARBA" id="ARBA00023163"/>
    </source>
</evidence>
<dbReference type="InterPro" id="IPR039420">
    <property type="entry name" value="WalR-like"/>
</dbReference>
<reference evidence="9 10" key="1">
    <citation type="submission" date="2018-11" db="EMBL/GenBank/DDBJ databases">
        <title>Genomic Encyclopedia of Type Strains, Phase IV (KMG-IV): sequencing the most valuable type-strain genomes for metagenomic binning, comparative biology and taxonomic classification.</title>
        <authorList>
            <person name="Goeker M."/>
        </authorList>
    </citation>
    <scope>NUCLEOTIDE SEQUENCE [LARGE SCALE GENOMIC DNA]</scope>
    <source>
        <strain evidence="9 10">DSM 101684</strain>
    </source>
</reference>
<dbReference type="OrthoDB" id="9802500at2"/>
<dbReference type="CDD" id="cd17574">
    <property type="entry name" value="REC_OmpR"/>
    <property type="match status" value="1"/>
</dbReference>
<proteinExistence type="predicted"/>
<protein>
    <submittedName>
        <fullName evidence="9">DNA-binding response OmpR family regulator</fullName>
    </submittedName>
</protein>
<dbReference type="Pfam" id="PF00072">
    <property type="entry name" value="Response_reg"/>
    <property type="match status" value="1"/>
</dbReference>
<feature type="domain" description="Guanylate cyclase" evidence="8">
    <location>
        <begin position="180"/>
        <end position="322"/>
    </location>
</feature>
<evidence type="ECO:0000313" key="9">
    <source>
        <dbReference type="EMBL" id="RPE67744.1"/>
    </source>
</evidence>
<dbReference type="GO" id="GO:0032993">
    <property type="term" value="C:protein-DNA complex"/>
    <property type="evidence" value="ECO:0007669"/>
    <property type="project" value="TreeGrafter"/>
</dbReference>
<keyword evidence="3" id="KW-0805">Transcription regulation</keyword>
<dbReference type="PROSITE" id="PS50110">
    <property type="entry name" value="RESPONSE_REGULATORY"/>
    <property type="match status" value="1"/>
</dbReference>
<dbReference type="SMART" id="SM00448">
    <property type="entry name" value="REC"/>
    <property type="match status" value="1"/>
</dbReference>
<feature type="domain" description="Response regulatory" evidence="7">
    <location>
        <begin position="3"/>
        <end position="119"/>
    </location>
</feature>
<dbReference type="InterPro" id="IPR001054">
    <property type="entry name" value="A/G_cyclase"/>
</dbReference>
<dbReference type="PANTHER" id="PTHR48111">
    <property type="entry name" value="REGULATOR OF RPOS"/>
    <property type="match status" value="1"/>
</dbReference>
<organism evidence="9 10">
    <name type="scientific">Tibeticola sediminis</name>
    <dbReference type="NCBI Taxonomy" id="1917811"/>
    <lineage>
        <taxon>Bacteria</taxon>
        <taxon>Pseudomonadati</taxon>
        <taxon>Pseudomonadota</taxon>
        <taxon>Betaproteobacteria</taxon>
        <taxon>Burkholderiales</taxon>
        <taxon>Comamonadaceae</taxon>
        <taxon>Tibeticola</taxon>
    </lineage>
</organism>
<dbReference type="Gene3D" id="3.30.70.1230">
    <property type="entry name" value="Nucleotide cyclase"/>
    <property type="match status" value="1"/>
</dbReference>
<evidence type="ECO:0000313" key="10">
    <source>
        <dbReference type="Proteomes" id="UP000272193"/>
    </source>
</evidence>
<evidence type="ECO:0000256" key="2">
    <source>
        <dbReference type="ARBA" id="ARBA00023012"/>
    </source>
</evidence>
<dbReference type="GO" id="GO:0009190">
    <property type="term" value="P:cyclic nucleotide biosynthetic process"/>
    <property type="evidence" value="ECO:0007669"/>
    <property type="project" value="InterPro"/>
</dbReference>
<evidence type="ECO:0000259" key="8">
    <source>
        <dbReference type="PROSITE" id="PS50125"/>
    </source>
</evidence>
<evidence type="ECO:0000256" key="4">
    <source>
        <dbReference type="ARBA" id="ARBA00023125"/>
    </source>
</evidence>
<keyword evidence="10" id="KW-1185">Reference proteome</keyword>
<evidence type="ECO:0000256" key="1">
    <source>
        <dbReference type="ARBA" id="ARBA00022553"/>
    </source>
</evidence>
<dbReference type="GO" id="GO:0004016">
    <property type="term" value="F:adenylate cyclase activity"/>
    <property type="evidence" value="ECO:0007669"/>
    <property type="project" value="UniProtKB-ARBA"/>
</dbReference>